<evidence type="ECO:0000256" key="7">
    <source>
        <dbReference type="PROSITE-ProRule" id="PRU01032"/>
    </source>
</evidence>
<keyword evidence="1 7" id="KW-0645">Protease</keyword>
<organism evidence="10 11">
    <name type="scientific">Dokdonella fugitiva</name>
    <dbReference type="NCBI Taxonomy" id="328517"/>
    <lineage>
        <taxon>Bacteria</taxon>
        <taxon>Pseudomonadati</taxon>
        <taxon>Pseudomonadota</taxon>
        <taxon>Gammaproteobacteria</taxon>
        <taxon>Lysobacterales</taxon>
        <taxon>Rhodanobacteraceae</taxon>
        <taxon>Dokdonella</taxon>
    </lineage>
</organism>
<feature type="domain" description="Peptidase S53" evidence="9">
    <location>
        <begin position="233"/>
        <end position="669"/>
    </location>
</feature>
<evidence type="ECO:0000256" key="6">
    <source>
        <dbReference type="ARBA" id="ARBA00023145"/>
    </source>
</evidence>
<dbReference type="InterPro" id="IPR000209">
    <property type="entry name" value="Peptidase_S8/S53_dom"/>
</dbReference>
<gene>
    <name evidence="10" type="ORF">FHW12_003218</name>
</gene>
<name>A0A839F4L1_9GAMM</name>
<feature type="active site" description="Charge relay system" evidence="7">
    <location>
        <position position="326"/>
    </location>
</feature>
<keyword evidence="8" id="KW-0732">Signal</keyword>
<dbReference type="InterPro" id="IPR050819">
    <property type="entry name" value="Tripeptidyl-peptidase_I"/>
</dbReference>
<dbReference type="SUPFAM" id="SSF54897">
    <property type="entry name" value="Protease propeptides/inhibitors"/>
    <property type="match status" value="1"/>
</dbReference>
<comment type="caution">
    <text evidence="10">The sequence shown here is derived from an EMBL/GenBank/DDBJ whole genome shotgun (WGS) entry which is preliminary data.</text>
</comment>
<dbReference type="Proteomes" id="UP000550401">
    <property type="component" value="Unassembled WGS sequence"/>
</dbReference>
<dbReference type="PROSITE" id="PS00138">
    <property type="entry name" value="SUBTILASE_SER"/>
    <property type="match status" value="1"/>
</dbReference>
<keyword evidence="6" id="KW-0865">Zymogen</keyword>
<feature type="chain" id="PRO_5032850073" description="Peptidase S53 domain-containing protein" evidence="8">
    <location>
        <begin position="28"/>
        <end position="945"/>
    </location>
</feature>
<dbReference type="PANTHER" id="PTHR14218:SF15">
    <property type="entry name" value="TRIPEPTIDYL-PEPTIDASE 1"/>
    <property type="match status" value="1"/>
</dbReference>
<evidence type="ECO:0000313" key="11">
    <source>
        <dbReference type="Proteomes" id="UP000550401"/>
    </source>
</evidence>
<feature type="binding site" evidence="7">
    <location>
        <position position="606"/>
    </location>
    <ligand>
        <name>Ca(2+)</name>
        <dbReference type="ChEBI" id="CHEBI:29108"/>
    </ligand>
</feature>
<feature type="active site" description="Charge relay system" evidence="7">
    <location>
        <position position="330"/>
    </location>
</feature>
<dbReference type="EMBL" id="JACGXL010000005">
    <property type="protein sequence ID" value="MBA8888982.1"/>
    <property type="molecule type" value="Genomic_DNA"/>
</dbReference>
<feature type="binding site" evidence="7">
    <location>
        <position position="649"/>
    </location>
    <ligand>
        <name>Ca(2+)</name>
        <dbReference type="ChEBI" id="CHEBI:29108"/>
    </ligand>
</feature>
<evidence type="ECO:0000313" key="10">
    <source>
        <dbReference type="EMBL" id="MBA8888982.1"/>
    </source>
</evidence>
<proteinExistence type="predicted"/>
<keyword evidence="2 7" id="KW-0479">Metal-binding</keyword>
<evidence type="ECO:0000259" key="9">
    <source>
        <dbReference type="PROSITE" id="PS51695"/>
    </source>
</evidence>
<reference evidence="10 11" key="1">
    <citation type="submission" date="2020-07" db="EMBL/GenBank/DDBJ databases">
        <title>Genomic Encyclopedia of Type Strains, Phase IV (KMG-V): Genome sequencing to study the core and pangenomes of soil and plant-associated prokaryotes.</title>
        <authorList>
            <person name="Whitman W."/>
        </authorList>
    </citation>
    <scope>NUCLEOTIDE SEQUENCE [LARGE SCALE GENOMIC DNA]</scope>
    <source>
        <strain evidence="10 11">RH2WT43</strain>
    </source>
</reference>
<keyword evidence="3 7" id="KW-0378">Hydrolase</keyword>
<dbReference type="GO" id="GO:0004252">
    <property type="term" value="F:serine-type endopeptidase activity"/>
    <property type="evidence" value="ECO:0007669"/>
    <property type="project" value="UniProtKB-UniRule"/>
</dbReference>
<dbReference type="SUPFAM" id="SSF52743">
    <property type="entry name" value="Subtilisin-like"/>
    <property type="match status" value="1"/>
</dbReference>
<dbReference type="PANTHER" id="PTHR14218">
    <property type="entry name" value="PROTEASE S8 TRIPEPTIDYL PEPTIDASE I CLN2"/>
    <property type="match status" value="1"/>
</dbReference>
<feature type="signal peptide" evidence="8">
    <location>
        <begin position="1"/>
        <end position="27"/>
    </location>
</feature>
<feature type="binding site" evidence="7">
    <location>
        <position position="647"/>
    </location>
    <ligand>
        <name>Ca(2+)</name>
        <dbReference type="ChEBI" id="CHEBI:29108"/>
    </ligand>
</feature>
<keyword evidence="5 7" id="KW-0106">Calcium</keyword>
<evidence type="ECO:0000256" key="5">
    <source>
        <dbReference type="ARBA" id="ARBA00022837"/>
    </source>
</evidence>
<dbReference type="InterPro" id="IPR036852">
    <property type="entry name" value="Peptidase_S8/S53_dom_sf"/>
</dbReference>
<dbReference type="CDD" id="cd04056">
    <property type="entry name" value="Peptidases_S53"/>
    <property type="match status" value="1"/>
</dbReference>
<dbReference type="Pfam" id="PF09286">
    <property type="entry name" value="Pro-kuma_activ"/>
    <property type="match status" value="1"/>
</dbReference>
<dbReference type="GO" id="GO:0008240">
    <property type="term" value="F:tripeptidyl-peptidase activity"/>
    <property type="evidence" value="ECO:0007669"/>
    <property type="project" value="TreeGrafter"/>
</dbReference>
<keyword evidence="4 7" id="KW-0720">Serine protease</keyword>
<evidence type="ECO:0000256" key="2">
    <source>
        <dbReference type="ARBA" id="ARBA00022723"/>
    </source>
</evidence>
<accession>A0A839F4L1</accession>
<dbReference type="InterPro" id="IPR015366">
    <property type="entry name" value="S53_propep"/>
</dbReference>
<dbReference type="Pfam" id="PF00082">
    <property type="entry name" value="Peptidase_S8"/>
    <property type="match status" value="1"/>
</dbReference>
<dbReference type="Gene3D" id="3.40.50.200">
    <property type="entry name" value="Peptidase S8/S53 domain"/>
    <property type="match status" value="1"/>
</dbReference>
<dbReference type="SMART" id="SM00944">
    <property type="entry name" value="Pro-kuma_activ"/>
    <property type="match status" value="1"/>
</dbReference>
<feature type="active site" description="Charge relay system" evidence="7">
    <location>
        <position position="564"/>
    </location>
</feature>
<dbReference type="InterPro" id="IPR030400">
    <property type="entry name" value="Sedolisin_dom"/>
</dbReference>
<dbReference type="RefSeq" id="WP_182532025.1">
    <property type="nucleotide sequence ID" value="NZ_JACGXL010000005.1"/>
</dbReference>
<dbReference type="CDD" id="cd11377">
    <property type="entry name" value="Pro-peptidase_S53"/>
    <property type="match status" value="1"/>
</dbReference>
<sequence>MNERIRARIVCMLVLAAFAAAGVQARAADGDLVKAAVDGTKRVALAGTRPAWARAEHARGEVDADLRLDRVSVLLNRTPERQAAFDALLRDQQDPQSPRFHQWLDAAQIGERYGASAHDLDALSDWLRSEGLRVEAIAPARTRVIVSGRSGDVARAFDTSLAWFDGDQGRRIGAKSEPRVPAAFASAVRGVVGLDTVAFRPSHRMSAPRGGSIAKGAPAPASTSCGADGCDYVVFPADFARIYGLDTPPASNVGGSGVSIAIVGRERVYPADISNFQSIIHAAPRAAQVIVPPGSIDPGDPASTCSTTGGTPSCTDPGDEIGDQFEATLDVELAGASAPGADIKLVVAADSDTRNGVQDAIEYVIDTSPPPAKILSISFLSCEPDNGASIAHYLDGLFAQAAAEGISVLVASGDSGAAGCEDHTKPPTAGQSLAINVLCASGYVTCVGGTEFADRADPSQYWNADDGHNYLSARGYIPEGAWNEPVGDDGSTTHGATGGGTSLYIPKPAWQVGAGVPANALRNTPDVALTASSHDGYFTCMAAQRGPCTVSAGRFSFLVSSGTSASAPAMAGIVARIAENYSGGQGNLNPRLYALAAHPSYAVFHDVTPGSSGVASCDVAVPSLCNNSTPGPDGLAGGLQGYAVTDGYDRATGLGSIAADHLMANWRGAQPPGVVLNQHGISGSWAAPTAQSQGILMTVHPDFYGPGSGLLFGGWFTYGTEAGDGARWYTIQGEVAGTTAILPVYRTTGGSLHTLQATTTAPVGAATLNFYDCTHGTLDYSVDGFSGVMSLTRQLSNVTCATNGNNGASAGHYLLSGVWADVAKDSGQGLVLDLNPAQHVLFGAWYTFAAGAAAGADATTQRWYTLQATLPSGAQINAIPLYESTGGAFASATPTTTTAVGSASLTFHSCTSATLTYAFDAGTNGGQHGTLELSRLTPAPAGCHL</sequence>
<comment type="cofactor">
    <cofactor evidence="7">
        <name>Ca(2+)</name>
        <dbReference type="ChEBI" id="CHEBI:29108"/>
    </cofactor>
    <text evidence="7">Binds 1 Ca(2+) ion per subunit.</text>
</comment>
<keyword evidence="11" id="KW-1185">Reference proteome</keyword>
<evidence type="ECO:0000256" key="8">
    <source>
        <dbReference type="SAM" id="SignalP"/>
    </source>
</evidence>
<dbReference type="PROSITE" id="PS51695">
    <property type="entry name" value="SEDOLISIN"/>
    <property type="match status" value="1"/>
</dbReference>
<dbReference type="AlphaFoldDB" id="A0A839F4L1"/>
<dbReference type="InterPro" id="IPR023828">
    <property type="entry name" value="Peptidase_S8_Ser-AS"/>
</dbReference>
<dbReference type="GO" id="GO:0046872">
    <property type="term" value="F:metal ion binding"/>
    <property type="evidence" value="ECO:0007669"/>
    <property type="project" value="UniProtKB-UniRule"/>
</dbReference>
<evidence type="ECO:0000256" key="1">
    <source>
        <dbReference type="ARBA" id="ARBA00022670"/>
    </source>
</evidence>
<feature type="binding site" evidence="7">
    <location>
        <position position="607"/>
    </location>
    <ligand>
        <name>Ca(2+)</name>
        <dbReference type="ChEBI" id="CHEBI:29108"/>
    </ligand>
</feature>
<evidence type="ECO:0000256" key="4">
    <source>
        <dbReference type="ARBA" id="ARBA00022825"/>
    </source>
</evidence>
<dbReference type="GO" id="GO:0006508">
    <property type="term" value="P:proteolysis"/>
    <property type="evidence" value="ECO:0007669"/>
    <property type="project" value="UniProtKB-KW"/>
</dbReference>
<protein>
    <recommendedName>
        <fullName evidence="9">Peptidase S53 domain-containing protein</fullName>
    </recommendedName>
</protein>
<evidence type="ECO:0000256" key="3">
    <source>
        <dbReference type="ARBA" id="ARBA00022801"/>
    </source>
</evidence>